<gene>
    <name evidence="2" type="ORF">BCR39DRAFT_562651</name>
</gene>
<feature type="region of interest" description="Disordered" evidence="1">
    <location>
        <begin position="147"/>
        <end position="340"/>
    </location>
</feature>
<dbReference type="OrthoDB" id="2157641at2759"/>
<name>A0A1Y2AGQ9_9TREE</name>
<feature type="region of interest" description="Disordered" evidence="1">
    <location>
        <begin position="1"/>
        <end position="30"/>
    </location>
</feature>
<feature type="region of interest" description="Disordered" evidence="1">
    <location>
        <begin position="372"/>
        <end position="519"/>
    </location>
</feature>
<keyword evidence="3" id="KW-1185">Reference proteome</keyword>
<feature type="region of interest" description="Disordered" evidence="1">
    <location>
        <begin position="95"/>
        <end position="129"/>
    </location>
</feature>
<feature type="compositionally biased region" description="Polar residues" evidence="1">
    <location>
        <begin position="476"/>
        <end position="488"/>
    </location>
</feature>
<feature type="compositionally biased region" description="Basic and acidic residues" evidence="1">
    <location>
        <begin position="181"/>
        <end position="194"/>
    </location>
</feature>
<organism evidence="2 3">
    <name type="scientific">Naematelia encephala</name>
    <dbReference type="NCBI Taxonomy" id="71784"/>
    <lineage>
        <taxon>Eukaryota</taxon>
        <taxon>Fungi</taxon>
        <taxon>Dikarya</taxon>
        <taxon>Basidiomycota</taxon>
        <taxon>Agaricomycotina</taxon>
        <taxon>Tremellomycetes</taxon>
        <taxon>Tremellales</taxon>
        <taxon>Naemateliaceae</taxon>
        <taxon>Naematelia</taxon>
    </lineage>
</organism>
<dbReference type="AlphaFoldDB" id="A0A1Y2AGQ9"/>
<feature type="compositionally biased region" description="Low complexity" evidence="1">
    <location>
        <begin position="11"/>
        <end position="30"/>
    </location>
</feature>
<reference evidence="2 3" key="1">
    <citation type="submission" date="2016-07" db="EMBL/GenBank/DDBJ databases">
        <title>Pervasive Adenine N6-methylation of Active Genes in Fungi.</title>
        <authorList>
            <consortium name="DOE Joint Genome Institute"/>
            <person name="Mondo S.J."/>
            <person name="Dannebaum R.O."/>
            <person name="Kuo R.C."/>
            <person name="Labutti K."/>
            <person name="Haridas S."/>
            <person name="Kuo A."/>
            <person name="Salamov A."/>
            <person name="Ahrendt S.R."/>
            <person name="Lipzen A."/>
            <person name="Sullivan W."/>
            <person name="Andreopoulos W.B."/>
            <person name="Clum A."/>
            <person name="Lindquist E."/>
            <person name="Daum C."/>
            <person name="Ramamoorthy G.K."/>
            <person name="Gryganskyi A."/>
            <person name="Culley D."/>
            <person name="Magnuson J.K."/>
            <person name="James T.Y."/>
            <person name="O'Malley M.A."/>
            <person name="Stajich J.E."/>
            <person name="Spatafora J.W."/>
            <person name="Visel A."/>
            <person name="Grigoriev I.V."/>
        </authorList>
    </citation>
    <scope>NUCLEOTIDE SEQUENCE [LARGE SCALE GENOMIC DNA]</scope>
    <source>
        <strain evidence="2 3">68-887.2</strain>
    </source>
</reference>
<feature type="compositionally biased region" description="Basic and acidic residues" evidence="1">
    <location>
        <begin position="454"/>
        <end position="466"/>
    </location>
</feature>
<evidence type="ECO:0000313" key="3">
    <source>
        <dbReference type="Proteomes" id="UP000193986"/>
    </source>
</evidence>
<feature type="compositionally biased region" description="Polar residues" evidence="1">
    <location>
        <begin position="498"/>
        <end position="510"/>
    </location>
</feature>
<feature type="compositionally biased region" description="Low complexity" evidence="1">
    <location>
        <begin position="290"/>
        <end position="304"/>
    </location>
</feature>
<sequence length="519" mass="55039">MAQLARSPMLTPRASSPQPRASTSSSRSALRTGADFEAALLDPGSTIFLSGSPRLGEPEIRLVEIPVHTPDAPLPVEKRSFESDLRGLAISTPVKGLASPGVIPPTPSPSSGQKKLSSHATMDSIESTTSIRRVKLGPALGIDAELHEVSPVKGLQSHKRRSIFRSPGTASSPDLATLVRRAKEAKGIKPHEEEGNALNGHNTPVAGPSRSSTSHSVQTQASSRVSRERAVSDWDTESSADLKSLPSGDRVASMSEGRRSRQSSAETEGHKSVRSKAKGMLGRMFGTKDPTPTSSPSSSSCPPSTYHPPVPPVPATYAAEARRKATHSQPSDSSRSTLSSLPSLALRLQTDDLCYPCKSAASAASILSVEKPLPAQPNDLPPLPLPRRSNSRKGSMHIRQPAGDTIMEHDWEPPRTQGSSFSDDVAGMLDKIGQSEPAQELGLAPETLRRTRSKSSDSARRRDKTPEPSPGAISPVLTQRTSSLQHISTPALAAPLPQRTTPSPHGDSQVSRTSSTSSR</sequence>
<evidence type="ECO:0000256" key="1">
    <source>
        <dbReference type="SAM" id="MobiDB-lite"/>
    </source>
</evidence>
<feature type="compositionally biased region" description="Polar residues" evidence="1">
    <location>
        <begin position="209"/>
        <end position="220"/>
    </location>
</feature>
<feature type="compositionally biased region" description="Pro residues" evidence="1">
    <location>
        <begin position="305"/>
        <end position="314"/>
    </location>
</feature>
<dbReference type="Proteomes" id="UP000193986">
    <property type="component" value="Unassembled WGS sequence"/>
</dbReference>
<accession>A0A1Y2AGQ9</accession>
<evidence type="ECO:0000313" key="2">
    <source>
        <dbReference type="EMBL" id="ORY21480.1"/>
    </source>
</evidence>
<proteinExistence type="predicted"/>
<feature type="compositionally biased region" description="Low complexity" evidence="1">
    <location>
        <begin position="328"/>
        <end position="340"/>
    </location>
</feature>
<feature type="compositionally biased region" description="Polar residues" evidence="1">
    <location>
        <begin position="109"/>
        <end position="129"/>
    </location>
</feature>
<feature type="non-terminal residue" evidence="2">
    <location>
        <position position="519"/>
    </location>
</feature>
<dbReference type="STRING" id="71784.A0A1Y2AGQ9"/>
<comment type="caution">
    <text evidence="2">The sequence shown here is derived from an EMBL/GenBank/DDBJ whole genome shotgun (WGS) entry which is preliminary data.</text>
</comment>
<protein>
    <submittedName>
        <fullName evidence="2">Uncharacterized protein</fullName>
    </submittedName>
</protein>
<dbReference type="EMBL" id="MCFC01000110">
    <property type="protein sequence ID" value="ORY21480.1"/>
    <property type="molecule type" value="Genomic_DNA"/>
</dbReference>
<dbReference type="InParanoid" id="A0A1Y2AGQ9"/>